<organism evidence="3 5">
    <name type="scientific">Nonlabens ulvanivorans</name>
    <name type="common">Persicivirga ulvanivorans</name>
    <dbReference type="NCBI Taxonomy" id="906888"/>
    <lineage>
        <taxon>Bacteria</taxon>
        <taxon>Pseudomonadati</taxon>
        <taxon>Bacteroidota</taxon>
        <taxon>Flavobacteriia</taxon>
        <taxon>Flavobacteriales</taxon>
        <taxon>Flavobacteriaceae</taxon>
        <taxon>Nonlabens</taxon>
    </lineage>
</organism>
<dbReference type="InterPro" id="IPR011059">
    <property type="entry name" value="Metal-dep_hydrolase_composite"/>
</dbReference>
<evidence type="ECO:0000313" key="5">
    <source>
        <dbReference type="Proteomes" id="UP000028531"/>
    </source>
</evidence>
<accession>A0A084JWW6</accession>
<evidence type="ECO:0000256" key="1">
    <source>
        <dbReference type="SAM" id="SignalP"/>
    </source>
</evidence>
<dbReference type="EMBL" id="PVNA01000002">
    <property type="protein sequence ID" value="PRX14037.1"/>
    <property type="molecule type" value="Genomic_DNA"/>
</dbReference>
<comment type="caution">
    <text evidence="3">The sequence shown here is derived from an EMBL/GenBank/DDBJ whole genome shotgun (WGS) entry which is preliminary data.</text>
</comment>
<dbReference type="AlphaFoldDB" id="A0A084JWW6"/>
<evidence type="ECO:0000259" key="2">
    <source>
        <dbReference type="Pfam" id="PF01979"/>
    </source>
</evidence>
<dbReference type="Gene3D" id="3.20.20.140">
    <property type="entry name" value="Metal-dependent hydrolases"/>
    <property type="match status" value="1"/>
</dbReference>
<evidence type="ECO:0000313" key="6">
    <source>
        <dbReference type="Proteomes" id="UP000239997"/>
    </source>
</evidence>
<reference evidence="4 6" key="2">
    <citation type="submission" date="2018-03" db="EMBL/GenBank/DDBJ databases">
        <title>Genomic Encyclopedia of Archaeal and Bacterial Type Strains, Phase II (KMG-II): from individual species to whole genera.</title>
        <authorList>
            <person name="Goeker M."/>
        </authorList>
    </citation>
    <scope>NUCLEOTIDE SEQUENCE [LARGE SCALE GENOMIC DNA]</scope>
    <source>
        <strain evidence="4 6">DSM 22727</strain>
    </source>
</reference>
<feature type="chain" id="PRO_5001777505" evidence="1">
    <location>
        <begin position="29"/>
        <end position="431"/>
    </location>
</feature>
<dbReference type="PANTHER" id="PTHR43135:SF3">
    <property type="entry name" value="ALPHA-D-RIBOSE 1-METHYLPHOSPHONATE 5-TRIPHOSPHATE DIPHOSPHATASE"/>
    <property type="match status" value="1"/>
</dbReference>
<dbReference type="InterPro" id="IPR051781">
    <property type="entry name" value="Metallo-dep_Hydrolase"/>
</dbReference>
<evidence type="ECO:0000313" key="3">
    <source>
        <dbReference type="EMBL" id="KEZ93450.1"/>
    </source>
</evidence>
<proteinExistence type="predicted"/>
<evidence type="ECO:0000313" key="4">
    <source>
        <dbReference type="EMBL" id="PRX14037.1"/>
    </source>
</evidence>
<keyword evidence="1" id="KW-0732">Signal</keyword>
<dbReference type="Proteomes" id="UP000028531">
    <property type="component" value="Unassembled WGS sequence"/>
</dbReference>
<dbReference type="Pfam" id="PF01979">
    <property type="entry name" value="Amidohydro_1"/>
    <property type="match status" value="1"/>
</dbReference>
<keyword evidence="3" id="KW-0378">Hydrolase</keyword>
<protein>
    <submittedName>
        <fullName evidence="3 4">Amidohydrolase</fullName>
    </submittedName>
</protein>
<dbReference type="OrthoDB" id="783596at2"/>
<reference evidence="3 5" key="1">
    <citation type="submission" date="2014-07" db="EMBL/GenBank/DDBJ databases">
        <title>Draft genome sequence of Nonlabens ulvanivorans, an ulvan degrading bacterium.</title>
        <authorList>
            <person name="Kopel M."/>
            <person name="Helbert W."/>
            <person name="Henrissat B."/>
            <person name="Doniger T."/>
            <person name="Banin E."/>
        </authorList>
    </citation>
    <scope>NUCLEOTIDE SEQUENCE [LARGE SCALE GENOMIC DNA]</scope>
    <source>
        <strain evidence="3 5">PLR</strain>
    </source>
</reference>
<dbReference type="GO" id="GO:0016810">
    <property type="term" value="F:hydrolase activity, acting on carbon-nitrogen (but not peptide) bonds"/>
    <property type="evidence" value="ECO:0007669"/>
    <property type="project" value="InterPro"/>
</dbReference>
<dbReference type="InterPro" id="IPR006680">
    <property type="entry name" value="Amidohydro-rel"/>
</dbReference>
<gene>
    <name evidence="3" type="ORF">IL45_04320</name>
    <name evidence="4" type="ORF">LY02_01066</name>
</gene>
<dbReference type="SUPFAM" id="SSF51556">
    <property type="entry name" value="Metallo-dependent hydrolases"/>
    <property type="match status" value="1"/>
</dbReference>
<dbReference type="EMBL" id="JPJI01000026">
    <property type="protein sequence ID" value="KEZ93450.1"/>
    <property type="molecule type" value="Genomic_DNA"/>
</dbReference>
<feature type="signal peptide" evidence="1">
    <location>
        <begin position="1"/>
        <end position="28"/>
    </location>
</feature>
<dbReference type="SUPFAM" id="SSF51338">
    <property type="entry name" value="Composite domain of metallo-dependent hydrolases"/>
    <property type="match status" value="1"/>
</dbReference>
<keyword evidence="6" id="KW-1185">Reference proteome</keyword>
<dbReference type="Proteomes" id="UP000239997">
    <property type="component" value="Unassembled WGS sequence"/>
</dbReference>
<sequence length="431" mass="47016">MVIMKRIIYILCAVVGFTAAAQQTPAPAANKSYTIMNATAHIGNGELIENSVIVIENGKITTVADATTVKMQPKGEVINASGLHVYPGIIACNTTLGLVEIDAVKASDDDREIGTYNPHIRSLIAYNAESRVVETMRPNGVLIAQVVPRGGRISGQSSVMQMDAWNWEDAAVRVDDGVHINWPRTFRRSGSWYEPGPTIPSKNYDKEVDELTQFLAAARAYTGSGKKDLKYASLKPVLAGNATAYIHVNGEKAIRDVLGFVKEQGLKKVVLVGAQGAQNVTKELVAMNIPVLAGRVHDLPARDDADYDMPYKFPKLLSDAGVLVALENSGDMERHQARNFPFYAGHTVGFGMDPEKALQLVTLNAATVLGIEKDYGSLEQGKSATLFISKGDALDMRGNQLTRAFIDGRDISLNTRQKDLNDRYMEKYSKQ</sequence>
<dbReference type="InterPro" id="IPR032466">
    <property type="entry name" value="Metal_Hydrolase"/>
</dbReference>
<name>A0A084JWW6_NONUL</name>
<feature type="domain" description="Amidohydrolase-related" evidence="2">
    <location>
        <begin position="349"/>
        <end position="392"/>
    </location>
</feature>
<dbReference type="PANTHER" id="PTHR43135">
    <property type="entry name" value="ALPHA-D-RIBOSE 1-METHYLPHOSPHONATE 5-TRIPHOSPHATE DIPHOSPHATASE"/>
    <property type="match status" value="1"/>
</dbReference>